<name>A0A8J7LAB8_9NOST</name>
<evidence type="ECO:0000313" key="2">
    <source>
        <dbReference type="Proteomes" id="UP000632766"/>
    </source>
</evidence>
<evidence type="ECO:0000313" key="1">
    <source>
        <dbReference type="EMBL" id="MBH8566509.1"/>
    </source>
</evidence>
<dbReference type="EMBL" id="JAECZC010000098">
    <property type="protein sequence ID" value="MBH8566509.1"/>
    <property type="molecule type" value="Genomic_DNA"/>
</dbReference>
<comment type="caution">
    <text evidence="1">The sequence shown here is derived from an EMBL/GenBank/DDBJ whole genome shotgun (WGS) entry which is preliminary data.</text>
</comment>
<dbReference type="AlphaFoldDB" id="A0A8J7LAB8"/>
<protein>
    <recommendedName>
        <fullName evidence="3">DUF2281 domain-containing protein</fullName>
    </recommendedName>
</protein>
<accession>A0A8J7LAB8</accession>
<dbReference type="Proteomes" id="UP000632766">
    <property type="component" value="Unassembled WGS sequence"/>
</dbReference>
<proteinExistence type="predicted"/>
<evidence type="ECO:0008006" key="3">
    <source>
        <dbReference type="Google" id="ProtNLM"/>
    </source>
</evidence>
<gene>
    <name evidence="1" type="ORF">I8748_30890</name>
</gene>
<dbReference type="RefSeq" id="WP_198128259.1">
    <property type="nucleotide sequence ID" value="NZ_JAECZC010000098.1"/>
</dbReference>
<reference evidence="1 2" key="1">
    <citation type="journal article" date="2021" name="Int. J. Syst. Evol. Microbiol.">
        <title>Amazonocrinis nigriterrae gen. nov., sp. nov., Atlanticothrix silvestris gen. nov., sp. nov. and Dendronalium phyllosphericum gen. nov., sp. nov., nostocacean cyanobacteria from Brazilian environments.</title>
        <authorList>
            <person name="Alvarenga D.O."/>
            <person name="Andreote A.P.D."/>
            <person name="Branco L.H.Z."/>
            <person name="Delbaje E."/>
            <person name="Cruz R.B."/>
            <person name="Varani A.M."/>
            <person name="Fiore M.F."/>
        </authorList>
    </citation>
    <scope>NUCLEOTIDE SEQUENCE [LARGE SCALE GENOMIC DNA]</scope>
    <source>
        <strain evidence="1 2">CENA67</strain>
    </source>
</reference>
<keyword evidence="2" id="KW-1185">Reference proteome</keyword>
<sequence>MDGTTVDRQKLIEAVSTLPDEALPELASFVDYLRYKSVQLREPESNGRGFLLAIAGLGNSGQNDVSERDEDILGNEIDPVYGWNFKPSNPA</sequence>
<organism evidence="1 2">
    <name type="scientific">Amazonocrinis nigriterrae CENA67</name>
    <dbReference type="NCBI Taxonomy" id="2794033"/>
    <lineage>
        <taxon>Bacteria</taxon>
        <taxon>Bacillati</taxon>
        <taxon>Cyanobacteriota</taxon>
        <taxon>Cyanophyceae</taxon>
        <taxon>Nostocales</taxon>
        <taxon>Nostocaceae</taxon>
        <taxon>Amazonocrinis</taxon>
        <taxon>Amazonocrinis nigriterrae</taxon>
    </lineage>
</organism>